<dbReference type="InterPro" id="IPR006311">
    <property type="entry name" value="TAT_signal"/>
</dbReference>
<evidence type="ECO:0000313" key="2">
    <source>
        <dbReference type="Proteomes" id="UP000011688"/>
    </source>
</evidence>
<dbReference type="InterPro" id="IPR008719">
    <property type="entry name" value="N2O_reductase_NosL"/>
</dbReference>
<dbReference type="PANTHER" id="PTHR41247">
    <property type="entry name" value="HTH-TYPE TRANSCRIPTIONAL REPRESSOR YCNK"/>
    <property type="match status" value="1"/>
</dbReference>
<dbReference type="EMBL" id="AOIB01000028">
    <property type="protein sequence ID" value="ELY56072.1"/>
    <property type="molecule type" value="Genomic_DNA"/>
</dbReference>
<dbReference type="Gene3D" id="3.30.70.2050">
    <property type="match status" value="1"/>
</dbReference>
<dbReference type="PANTHER" id="PTHR41247:SF1">
    <property type="entry name" value="HTH-TYPE TRANSCRIPTIONAL REPRESSOR YCNK"/>
    <property type="match status" value="1"/>
</dbReference>
<organism evidence="1 2">
    <name type="scientific">Natronococcus amylolyticus DSM 10524</name>
    <dbReference type="NCBI Taxonomy" id="1227497"/>
    <lineage>
        <taxon>Archaea</taxon>
        <taxon>Methanobacteriati</taxon>
        <taxon>Methanobacteriota</taxon>
        <taxon>Stenosarchaea group</taxon>
        <taxon>Halobacteria</taxon>
        <taxon>Halobacteriales</taxon>
        <taxon>Natrialbaceae</taxon>
        <taxon>Natronococcus</taxon>
    </lineage>
</organism>
<keyword evidence="2" id="KW-1185">Reference proteome</keyword>
<accession>L9X394</accession>
<proteinExistence type="predicted"/>
<dbReference type="AlphaFoldDB" id="L9X394"/>
<dbReference type="OrthoDB" id="162738at2157"/>
<dbReference type="RefSeq" id="WP_005557295.1">
    <property type="nucleotide sequence ID" value="NZ_AOIB01000028.1"/>
</dbReference>
<sequence>MSCPRRRVLVGAGTIATAAAVGLAGCLGDGEATTEESAEPIALDGGATCDACGMVIEEHYGPAGQLFYADGGPESSDGPARFDSLTELVTVYEERRTRGDELRAAFATDYSSVDYRLEEREGVQYISTHVAADTFVDATELVYVVDSRVKGAMGEEFVPFSDREEASAFADEHGGEVSAWEELGAIE</sequence>
<dbReference type="Proteomes" id="UP000011688">
    <property type="component" value="Unassembled WGS sequence"/>
</dbReference>
<comment type="caution">
    <text evidence="1">The sequence shown here is derived from an EMBL/GenBank/DDBJ whole genome shotgun (WGS) entry which is preliminary data.</text>
</comment>
<dbReference type="eggNOG" id="arCOG04012">
    <property type="taxonomic scope" value="Archaea"/>
</dbReference>
<dbReference type="STRING" id="1227497.C491_14022"/>
<dbReference type="SUPFAM" id="SSF160387">
    <property type="entry name" value="NosL/MerB-like"/>
    <property type="match status" value="1"/>
</dbReference>
<dbReference type="PROSITE" id="PS51257">
    <property type="entry name" value="PROKAR_LIPOPROTEIN"/>
    <property type="match status" value="1"/>
</dbReference>
<dbReference type="Pfam" id="PF05573">
    <property type="entry name" value="NosL"/>
    <property type="match status" value="1"/>
</dbReference>
<gene>
    <name evidence="1" type="ORF">C491_14022</name>
</gene>
<dbReference type="PROSITE" id="PS51318">
    <property type="entry name" value="TAT"/>
    <property type="match status" value="1"/>
</dbReference>
<reference evidence="1 2" key="1">
    <citation type="journal article" date="2014" name="PLoS Genet.">
        <title>Phylogenetically driven sequencing of extremely halophilic archaea reveals strategies for static and dynamic osmo-response.</title>
        <authorList>
            <person name="Becker E.A."/>
            <person name="Seitzer P.M."/>
            <person name="Tritt A."/>
            <person name="Larsen D."/>
            <person name="Krusor M."/>
            <person name="Yao A.I."/>
            <person name="Wu D."/>
            <person name="Madern D."/>
            <person name="Eisen J.A."/>
            <person name="Darling A.E."/>
            <person name="Facciotti M.T."/>
        </authorList>
    </citation>
    <scope>NUCLEOTIDE SEQUENCE [LARGE SCALE GENOMIC DNA]</scope>
    <source>
        <strain evidence="1 2">DSM 10524</strain>
    </source>
</reference>
<dbReference type="PATRIC" id="fig|1227497.3.peg.2860"/>
<name>L9X394_9EURY</name>
<protein>
    <submittedName>
        <fullName evidence="1">NosL family protein</fullName>
    </submittedName>
</protein>
<evidence type="ECO:0000313" key="1">
    <source>
        <dbReference type="EMBL" id="ELY56072.1"/>
    </source>
</evidence>